<evidence type="ECO:0000256" key="2">
    <source>
        <dbReference type="ARBA" id="ARBA00022448"/>
    </source>
</evidence>
<dbReference type="PANTHER" id="PTHR42711">
    <property type="entry name" value="ABC TRANSPORTER ATP-BINDING PROTEIN"/>
    <property type="match status" value="1"/>
</dbReference>
<dbReference type="GO" id="GO:0005886">
    <property type="term" value="C:plasma membrane"/>
    <property type="evidence" value="ECO:0007669"/>
    <property type="project" value="UniProtKB-SubCell"/>
</dbReference>
<keyword evidence="7" id="KW-0472">Membrane</keyword>
<feature type="domain" description="ABC transporter" evidence="10">
    <location>
        <begin position="4"/>
        <end position="234"/>
    </location>
</feature>
<dbReference type="InterPro" id="IPR003593">
    <property type="entry name" value="AAA+_ATPase"/>
</dbReference>
<dbReference type="PROSITE" id="PS50893">
    <property type="entry name" value="ABC_TRANSPORTER_2"/>
    <property type="match status" value="1"/>
</dbReference>
<sequence>MIAVELRGVRKSFGTQRVLDDIDLSVPAGSVFALLGPNGAGKTTVVNILATLVAPDSGTASVGGYDVRTARDSAKGVLSLTGQSVAVDEVLTGSENLIMVSRLWGLSRRESRLRARALLEQFDLADAARRQVKTYSGGMRRRLDLALSLIRRPEVLFLDEPTTGLDTRSRRSLWAQIRDLRSAGTTIFLTTQYLEEAEQLADRVAVLAGGRIVADGTPAELKSQVGEDVVEIRSADDELLGAVATDGSVDGLHRAITQLAEVAQPDATVSLRSPSLEDVFLSLTGPALQQKEVQS</sequence>
<accession>A0A3L7IT38</accession>
<dbReference type="Pfam" id="PF00005">
    <property type="entry name" value="ABC_tran"/>
    <property type="match status" value="1"/>
</dbReference>
<comment type="subcellular location">
    <subcellularLocation>
        <location evidence="1">Cell membrane</location>
        <topology evidence="1">Peripheral membrane protein</topology>
        <orientation evidence="1">Cytoplasmic side</orientation>
    </subcellularLocation>
</comment>
<dbReference type="SMART" id="SM00382">
    <property type="entry name" value="AAA"/>
    <property type="match status" value="1"/>
</dbReference>
<dbReference type="InterPro" id="IPR017871">
    <property type="entry name" value="ABC_transporter-like_CS"/>
</dbReference>
<evidence type="ECO:0000256" key="9">
    <source>
        <dbReference type="ARBA" id="ARBA00049985"/>
    </source>
</evidence>
<organism evidence="11 12">
    <name type="scientific">Mycetocola zhadangensis</name>
    <dbReference type="NCBI Taxonomy" id="1164595"/>
    <lineage>
        <taxon>Bacteria</taxon>
        <taxon>Bacillati</taxon>
        <taxon>Actinomycetota</taxon>
        <taxon>Actinomycetes</taxon>
        <taxon>Micrococcales</taxon>
        <taxon>Microbacteriaceae</taxon>
        <taxon>Mycetocola</taxon>
    </lineage>
</organism>
<dbReference type="InterPro" id="IPR005894">
    <property type="entry name" value="DrrA"/>
</dbReference>
<keyword evidence="2" id="KW-0813">Transport</keyword>
<dbReference type="GO" id="GO:0016887">
    <property type="term" value="F:ATP hydrolysis activity"/>
    <property type="evidence" value="ECO:0007669"/>
    <property type="project" value="InterPro"/>
</dbReference>
<evidence type="ECO:0000256" key="3">
    <source>
        <dbReference type="ARBA" id="ARBA00022475"/>
    </source>
</evidence>
<dbReference type="GO" id="GO:0046677">
    <property type="term" value="P:response to antibiotic"/>
    <property type="evidence" value="ECO:0007669"/>
    <property type="project" value="UniProtKB-KW"/>
</dbReference>
<evidence type="ECO:0000313" key="11">
    <source>
        <dbReference type="EMBL" id="RLQ81414.1"/>
    </source>
</evidence>
<dbReference type="AlphaFoldDB" id="A0A3L7IT38"/>
<evidence type="ECO:0000256" key="1">
    <source>
        <dbReference type="ARBA" id="ARBA00004413"/>
    </source>
</evidence>
<reference evidence="11 12" key="1">
    <citation type="submission" date="2018-10" db="EMBL/GenBank/DDBJ databases">
        <authorList>
            <person name="Li J."/>
        </authorList>
    </citation>
    <scope>NUCLEOTIDE SEQUENCE [LARGE SCALE GENOMIC DNA]</scope>
    <source>
        <strain evidence="11 12">ZD1-4</strain>
    </source>
</reference>
<keyword evidence="3" id="KW-1003">Cell membrane</keyword>
<dbReference type="OrthoDB" id="9804819at2"/>
<evidence type="ECO:0000256" key="5">
    <source>
        <dbReference type="ARBA" id="ARBA00022840"/>
    </source>
</evidence>
<dbReference type="RefSeq" id="WP_121660324.1">
    <property type="nucleotide sequence ID" value="NZ_BMEK01000003.1"/>
</dbReference>
<dbReference type="InterPro" id="IPR027417">
    <property type="entry name" value="P-loop_NTPase"/>
</dbReference>
<comment type="similarity">
    <text evidence="9">Belongs to the ABC transporter superfamily. Drug exporter-1 (DrugE1) (TC 3.A.1.105) family.</text>
</comment>
<dbReference type="Gene3D" id="3.40.50.300">
    <property type="entry name" value="P-loop containing nucleotide triphosphate hydrolases"/>
    <property type="match status" value="1"/>
</dbReference>
<dbReference type="GO" id="GO:0005524">
    <property type="term" value="F:ATP binding"/>
    <property type="evidence" value="ECO:0007669"/>
    <property type="project" value="UniProtKB-KW"/>
</dbReference>
<dbReference type="PROSITE" id="PS00211">
    <property type="entry name" value="ABC_TRANSPORTER_1"/>
    <property type="match status" value="1"/>
</dbReference>
<evidence type="ECO:0000256" key="8">
    <source>
        <dbReference type="ARBA" id="ARBA00023251"/>
    </source>
</evidence>
<keyword evidence="5 11" id="KW-0067">ATP-binding</keyword>
<dbReference type="NCBIfam" id="TIGR01188">
    <property type="entry name" value="drrA"/>
    <property type="match status" value="1"/>
</dbReference>
<protein>
    <submittedName>
        <fullName evidence="11">ATP-binding cassette domain-containing protein</fullName>
    </submittedName>
</protein>
<dbReference type="InterPro" id="IPR050763">
    <property type="entry name" value="ABC_transporter_ATP-binding"/>
</dbReference>
<name>A0A3L7IT38_9MICO</name>
<proteinExistence type="inferred from homology"/>
<evidence type="ECO:0000259" key="10">
    <source>
        <dbReference type="PROSITE" id="PS50893"/>
    </source>
</evidence>
<evidence type="ECO:0000256" key="4">
    <source>
        <dbReference type="ARBA" id="ARBA00022741"/>
    </source>
</evidence>
<dbReference type="PANTHER" id="PTHR42711:SF19">
    <property type="entry name" value="DOXORUBICIN RESISTANCE ATP-BINDING PROTEIN DRRA"/>
    <property type="match status" value="1"/>
</dbReference>
<evidence type="ECO:0000256" key="6">
    <source>
        <dbReference type="ARBA" id="ARBA00022967"/>
    </source>
</evidence>
<dbReference type="GO" id="GO:1900753">
    <property type="term" value="P:doxorubicin transport"/>
    <property type="evidence" value="ECO:0007669"/>
    <property type="project" value="InterPro"/>
</dbReference>
<keyword evidence="8" id="KW-0046">Antibiotic resistance</keyword>
<dbReference type="InterPro" id="IPR003439">
    <property type="entry name" value="ABC_transporter-like_ATP-bd"/>
</dbReference>
<dbReference type="FunFam" id="3.40.50.300:FF:000589">
    <property type="entry name" value="ABC transporter, ATP-binding subunit"/>
    <property type="match status" value="1"/>
</dbReference>
<evidence type="ECO:0000313" key="12">
    <source>
        <dbReference type="Proteomes" id="UP000282460"/>
    </source>
</evidence>
<keyword evidence="6" id="KW-1278">Translocase</keyword>
<dbReference type="SUPFAM" id="SSF52540">
    <property type="entry name" value="P-loop containing nucleoside triphosphate hydrolases"/>
    <property type="match status" value="1"/>
</dbReference>
<comment type="caution">
    <text evidence="11">The sequence shown here is derived from an EMBL/GenBank/DDBJ whole genome shotgun (WGS) entry which is preliminary data.</text>
</comment>
<evidence type="ECO:0000256" key="7">
    <source>
        <dbReference type="ARBA" id="ARBA00023136"/>
    </source>
</evidence>
<keyword evidence="4" id="KW-0547">Nucleotide-binding</keyword>
<dbReference type="GO" id="GO:0043215">
    <property type="term" value="P:daunorubicin transport"/>
    <property type="evidence" value="ECO:0007669"/>
    <property type="project" value="InterPro"/>
</dbReference>
<keyword evidence="12" id="KW-1185">Reference proteome</keyword>
<gene>
    <name evidence="11" type="ORF">D9V28_13740</name>
</gene>
<dbReference type="EMBL" id="RCWJ01000004">
    <property type="protein sequence ID" value="RLQ81414.1"/>
    <property type="molecule type" value="Genomic_DNA"/>
</dbReference>
<dbReference type="Proteomes" id="UP000282460">
    <property type="component" value="Unassembled WGS sequence"/>
</dbReference>